<accession>A0AAE0PRG4</accession>
<evidence type="ECO:0000313" key="2">
    <source>
        <dbReference type="EMBL" id="KAK3506482.1"/>
    </source>
</evidence>
<protein>
    <submittedName>
        <fullName evidence="2">Uncharacterized protein</fullName>
    </submittedName>
</protein>
<feature type="region of interest" description="Disordered" evidence="1">
    <location>
        <begin position="46"/>
        <end position="84"/>
    </location>
</feature>
<sequence>MDTRYNGVHVYGRQTLLEFGNHAPANMHYELWKSLCNLGLLRRPGPESSASPDAGGRESSRQNRCARKLKRGKRAGVHARLKTNPSRPPSILISNVCSLDNKLDYIRLQRTTWHHISFMLIPSYKPLVTRSKPVQKLGNCNQRRYHRFGGIYTSKCIDDVTISKSITTRSNQKLWMTAKVHALLKSRDSTFRAGDKDALRTARAKLSRAIREAKRTHSQRIHGHFQSSGDTPHMWQGIQSIINYRPAPPA</sequence>
<name>A0AAE0PRG4_9TELE</name>
<gene>
    <name evidence="2" type="ORF">QTP70_001798</name>
</gene>
<comment type="caution">
    <text evidence="2">The sequence shown here is derived from an EMBL/GenBank/DDBJ whole genome shotgun (WGS) entry which is preliminary data.</text>
</comment>
<dbReference type="PANTHER" id="PTHR47510">
    <property type="entry name" value="REVERSE TRANSCRIPTASE DOMAIN-CONTAINING PROTEIN"/>
    <property type="match status" value="1"/>
</dbReference>
<evidence type="ECO:0000256" key="1">
    <source>
        <dbReference type="SAM" id="MobiDB-lite"/>
    </source>
</evidence>
<feature type="compositionally biased region" description="Basic residues" evidence="1">
    <location>
        <begin position="64"/>
        <end position="81"/>
    </location>
</feature>
<reference evidence="2" key="1">
    <citation type="submission" date="2023-06" db="EMBL/GenBank/DDBJ databases">
        <title>Male Hemibagrus guttatus genome.</title>
        <authorList>
            <person name="Bian C."/>
        </authorList>
    </citation>
    <scope>NUCLEOTIDE SEQUENCE</scope>
    <source>
        <strain evidence="2">Male_cb2023</strain>
        <tissue evidence="2">Muscle</tissue>
    </source>
</reference>
<organism evidence="2 3">
    <name type="scientific">Hemibagrus guttatus</name>
    <dbReference type="NCBI Taxonomy" id="175788"/>
    <lineage>
        <taxon>Eukaryota</taxon>
        <taxon>Metazoa</taxon>
        <taxon>Chordata</taxon>
        <taxon>Craniata</taxon>
        <taxon>Vertebrata</taxon>
        <taxon>Euteleostomi</taxon>
        <taxon>Actinopterygii</taxon>
        <taxon>Neopterygii</taxon>
        <taxon>Teleostei</taxon>
        <taxon>Ostariophysi</taxon>
        <taxon>Siluriformes</taxon>
        <taxon>Bagridae</taxon>
        <taxon>Hemibagrus</taxon>
    </lineage>
</organism>
<evidence type="ECO:0000313" key="3">
    <source>
        <dbReference type="Proteomes" id="UP001274896"/>
    </source>
</evidence>
<dbReference type="PANTHER" id="PTHR47510:SF3">
    <property type="entry name" value="ENDO_EXONUCLEASE_PHOSPHATASE DOMAIN-CONTAINING PROTEIN"/>
    <property type="match status" value="1"/>
</dbReference>
<keyword evidence="3" id="KW-1185">Reference proteome</keyword>
<proteinExistence type="predicted"/>
<dbReference type="AlphaFoldDB" id="A0AAE0PRG4"/>
<dbReference type="Proteomes" id="UP001274896">
    <property type="component" value="Unassembled WGS sequence"/>
</dbReference>
<dbReference type="EMBL" id="JAUCMX010000030">
    <property type="protein sequence ID" value="KAK3506482.1"/>
    <property type="molecule type" value="Genomic_DNA"/>
</dbReference>